<evidence type="ECO:0000313" key="3">
    <source>
        <dbReference type="Proteomes" id="UP000219522"/>
    </source>
</evidence>
<dbReference type="RefSeq" id="WP_143753530.1">
    <property type="nucleotide sequence ID" value="NZ_FCOG02000186.1"/>
</dbReference>
<sequence length="169" mass="17154">MTARDELPELDCAAGPVAMQAGSGHAGSLLASQPHRSCAQQGAIVAVLLGFDTFGRPLLSIDAADPAVQALTTVDLAGAGPGTQVVVLWEFGPTRRAIIVGCLGPGNITGAQPGPDGTRVVSAERQLILRCGDASLTLTRAGKVLISGSYVLSRSSGANRIRGAVVELN</sequence>
<dbReference type="AlphaFoldDB" id="A0A7Z7N0K0"/>
<name>A0A7Z7N0K0_9BURK</name>
<dbReference type="EMBL" id="OCSU01000001">
    <property type="protein sequence ID" value="SOE54353.1"/>
    <property type="molecule type" value="Genomic_DNA"/>
</dbReference>
<accession>A0A7Z7N0K0</accession>
<evidence type="ECO:0000259" key="1">
    <source>
        <dbReference type="Pfam" id="PF20093"/>
    </source>
</evidence>
<evidence type="ECO:0000313" key="2">
    <source>
        <dbReference type="EMBL" id="SOE54353.1"/>
    </source>
</evidence>
<comment type="caution">
    <text evidence="2">The sequence shown here is derived from an EMBL/GenBank/DDBJ whole genome shotgun (WGS) entry which is preliminary data.</text>
</comment>
<proteinExistence type="predicted"/>
<dbReference type="Proteomes" id="UP000219522">
    <property type="component" value="Unassembled WGS sequence"/>
</dbReference>
<dbReference type="InterPro" id="IPR045506">
    <property type="entry name" value="DUF6484"/>
</dbReference>
<protein>
    <recommendedName>
        <fullName evidence="1">DUF6484 domain-containing protein</fullName>
    </recommendedName>
</protein>
<keyword evidence="3" id="KW-1185">Reference proteome</keyword>
<dbReference type="Pfam" id="PF20093">
    <property type="entry name" value="DUF6484"/>
    <property type="match status" value="1"/>
</dbReference>
<reference evidence="2 3" key="1">
    <citation type="submission" date="2017-09" db="EMBL/GenBank/DDBJ databases">
        <authorList>
            <person name="Varghese N."/>
            <person name="Submissions S."/>
        </authorList>
    </citation>
    <scope>NUCLEOTIDE SEQUENCE [LARGE SCALE GENOMIC DNA]</scope>
    <source>
        <strain evidence="2 3">OK806</strain>
    </source>
</reference>
<feature type="domain" description="DUF6484" evidence="1">
    <location>
        <begin position="45"/>
        <end position="103"/>
    </location>
</feature>
<organism evidence="2 3">
    <name type="scientific">Caballeronia arationis</name>
    <dbReference type="NCBI Taxonomy" id="1777142"/>
    <lineage>
        <taxon>Bacteria</taxon>
        <taxon>Pseudomonadati</taxon>
        <taxon>Pseudomonadota</taxon>
        <taxon>Betaproteobacteria</taxon>
        <taxon>Burkholderiales</taxon>
        <taxon>Burkholderiaceae</taxon>
        <taxon>Caballeronia</taxon>
    </lineage>
</organism>
<dbReference type="OrthoDB" id="3078443at2"/>
<gene>
    <name evidence="2" type="ORF">SAMN05446927_0809</name>
</gene>